<evidence type="ECO:0000313" key="12">
    <source>
        <dbReference type="EMBL" id="KAF5929504.1"/>
    </source>
</evidence>
<dbReference type="PANTHER" id="PTHR24062">
    <property type="entry name" value="VOMERONASAL TYPE-1 RECEPTOR"/>
    <property type="match status" value="1"/>
</dbReference>
<comment type="similarity">
    <text evidence="2 11">Belongs to the G-protein coupled receptor 1 family.</text>
</comment>
<dbReference type="InterPro" id="IPR004072">
    <property type="entry name" value="Vmron_rcpt_1"/>
</dbReference>
<feature type="transmembrane region" description="Helical" evidence="11">
    <location>
        <begin position="63"/>
        <end position="82"/>
    </location>
</feature>
<comment type="caution">
    <text evidence="11">Lacks conserved residue(s) required for the propagation of feature annotation.</text>
</comment>
<dbReference type="GO" id="GO:0016503">
    <property type="term" value="F:pheromone receptor activity"/>
    <property type="evidence" value="ECO:0007669"/>
    <property type="project" value="InterPro"/>
</dbReference>
<evidence type="ECO:0000256" key="3">
    <source>
        <dbReference type="ARBA" id="ARBA00022475"/>
    </source>
</evidence>
<dbReference type="Pfam" id="PF03402">
    <property type="entry name" value="V1R"/>
    <property type="match status" value="2"/>
</dbReference>
<dbReference type="GO" id="GO:0005886">
    <property type="term" value="C:plasma membrane"/>
    <property type="evidence" value="ECO:0007669"/>
    <property type="project" value="UniProtKB-SubCell"/>
</dbReference>
<keyword evidence="9 11" id="KW-0675">Receptor</keyword>
<sequence>TVAAFGLKSSLNDAECKFVFCLHRVLMVVSLSTTCLLSGFQAIKLNSSFSSSMEPRIRSPKCFEVCCSICWVLHLLLNVYYYECNWPKEQQKHEPSRKARATCAILILVSMFISLHCPSAILSFWMTQAVNPHHWLMNTSALVSLGLPTFSPLVFILSDTCISKFCFVCSQRTQMLQAWSLGQKFLQNIPPFTGLLFSTFLGLHARTLRFSIE</sequence>
<reference evidence="12 13" key="1">
    <citation type="journal article" date="2020" name="Mol. Biol. Evol.">
        <title>Interspecific Gene Flow and the Evolution of Specialization in Black and White Rhinoceros.</title>
        <authorList>
            <person name="Moodley Y."/>
            <person name="Westbury M.V."/>
            <person name="Russo I.M."/>
            <person name="Gopalakrishnan S."/>
            <person name="Rakotoarivelo A."/>
            <person name="Olsen R.A."/>
            <person name="Prost S."/>
            <person name="Tunstall T."/>
            <person name="Ryder O.A."/>
            <person name="Dalen L."/>
            <person name="Bruford M.W."/>
        </authorList>
    </citation>
    <scope>NUCLEOTIDE SEQUENCE [LARGE SCALE GENOMIC DNA]</scope>
    <source>
        <strain evidence="12">SBR-YM</strain>
        <tissue evidence="12">Skin</tissue>
    </source>
</reference>
<keyword evidence="13" id="KW-1185">Reference proteome</keyword>
<dbReference type="Proteomes" id="UP000551758">
    <property type="component" value="Unassembled WGS sequence"/>
</dbReference>
<proteinExistence type="inferred from homology"/>
<evidence type="ECO:0000256" key="6">
    <source>
        <dbReference type="ARBA" id="ARBA00022989"/>
    </source>
</evidence>
<comment type="caution">
    <text evidence="12">The sequence shown here is derived from an EMBL/GenBank/DDBJ whole genome shotgun (WGS) entry which is preliminary data.</text>
</comment>
<gene>
    <name evidence="12" type="ORF">HPG69_007257</name>
</gene>
<evidence type="ECO:0000256" key="1">
    <source>
        <dbReference type="ARBA" id="ARBA00004651"/>
    </source>
</evidence>
<keyword evidence="7 11" id="KW-0297">G-protein coupled receptor</keyword>
<feature type="transmembrane region" description="Helical" evidence="11">
    <location>
        <begin position="21"/>
        <end position="43"/>
    </location>
</feature>
<evidence type="ECO:0000256" key="10">
    <source>
        <dbReference type="ARBA" id="ARBA00023224"/>
    </source>
</evidence>
<evidence type="ECO:0000256" key="2">
    <source>
        <dbReference type="ARBA" id="ARBA00010663"/>
    </source>
</evidence>
<feature type="transmembrane region" description="Helical" evidence="11">
    <location>
        <begin position="103"/>
        <end position="125"/>
    </location>
</feature>
<keyword evidence="3 11" id="KW-1003">Cell membrane</keyword>
<evidence type="ECO:0000256" key="8">
    <source>
        <dbReference type="ARBA" id="ARBA00023136"/>
    </source>
</evidence>
<name>A0A7J7FPJ1_DICBM</name>
<keyword evidence="6 11" id="KW-1133">Transmembrane helix</keyword>
<evidence type="ECO:0000313" key="13">
    <source>
        <dbReference type="Proteomes" id="UP000551758"/>
    </source>
</evidence>
<comment type="subcellular location">
    <subcellularLocation>
        <location evidence="1 11">Cell membrane</location>
        <topology evidence="1 11">Multi-pass membrane protein</topology>
    </subcellularLocation>
</comment>
<evidence type="ECO:0000256" key="5">
    <source>
        <dbReference type="ARBA" id="ARBA00022692"/>
    </source>
</evidence>
<feature type="non-terminal residue" evidence="12">
    <location>
        <position position="213"/>
    </location>
</feature>
<evidence type="ECO:0000256" key="7">
    <source>
        <dbReference type="ARBA" id="ARBA00023040"/>
    </source>
</evidence>
<evidence type="ECO:0000256" key="11">
    <source>
        <dbReference type="RuleBase" id="RU364061"/>
    </source>
</evidence>
<dbReference type="SUPFAM" id="SSF81321">
    <property type="entry name" value="Family A G protein-coupled receptor-like"/>
    <property type="match status" value="1"/>
</dbReference>
<dbReference type="AlphaFoldDB" id="A0A7J7FPJ1"/>
<dbReference type="GO" id="GO:0019236">
    <property type="term" value="P:response to pheromone"/>
    <property type="evidence" value="ECO:0007669"/>
    <property type="project" value="UniProtKB-KW"/>
</dbReference>
<keyword evidence="5 11" id="KW-0812">Transmembrane</keyword>
<evidence type="ECO:0000256" key="4">
    <source>
        <dbReference type="ARBA" id="ARBA00022507"/>
    </source>
</evidence>
<organism evidence="12 13">
    <name type="scientific">Diceros bicornis minor</name>
    <name type="common">South-central black rhinoceros</name>
    <dbReference type="NCBI Taxonomy" id="77932"/>
    <lineage>
        <taxon>Eukaryota</taxon>
        <taxon>Metazoa</taxon>
        <taxon>Chordata</taxon>
        <taxon>Craniata</taxon>
        <taxon>Vertebrata</taxon>
        <taxon>Euteleostomi</taxon>
        <taxon>Mammalia</taxon>
        <taxon>Eutheria</taxon>
        <taxon>Laurasiatheria</taxon>
        <taxon>Perissodactyla</taxon>
        <taxon>Rhinocerotidae</taxon>
        <taxon>Diceros</taxon>
    </lineage>
</organism>
<dbReference type="EMBL" id="JACDTQ010000092">
    <property type="protein sequence ID" value="KAF5929504.1"/>
    <property type="molecule type" value="Genomic_DNA"/>
</dbReference>
<keyword evidence="10 11" id="KW-0807">Transducer</keyword>
<feature type="transmembrane region" description="Helical" evidence="11">
    <location>
        <begin position="145"/>
        <end position="167"/>
    </location>
</feature>
<keyword evidence="8 11" id="KW-0472">Membrane</keyword>
<protein>
    <recommendedName>
        <fullName evidence="11">Vomeronasal type-1 receptor</fullName>
    </recommendedName>
</protein>
<accession>A0A7J7FPJ1</accession>
<evidence type="ECO:0000256" key="9">
    <source>
        <dbReference type="ARBA" id="ARBA00023170"/>
    </source>
</evidence>
<keyword evidence="4 11" id="KW-0589">Pheromone response</keyword>